<dbReference type="PANTHER" id="PTHR42852">
    <property type="entry name" value="THIOL:DISULFIDE INTERCHANGE PROTEIN DSBE"/>
    <property type="match status" value="1"/>
</dbReference>
<protein>
    <submittedName>
        <fullName evidence="2">Redoxin</fullName>
    </submittedName>
</protein>
<dbReference type="InterPro" id="IPR013766">
    <property type="entry name" value="Thioredoxin_domain"/>
</dbReference>
<organism evidence="2 3">
    <name type="scientific">Sulfobacillus thermotolerans</name>
    <dbReference type="NCBI Taxonomy" id="338644"/>
    <lineage>
        <taxon>Bacteria</taxon>
        <taxon>Bacillati</taxon>
        <taxon>Bacillota</taxon>
        <taxon>Clostridia</taxon>
        <taxon>Eubacteriales</taxon>
        <taxon>Clostridiales Family XVII. Incertae Sedis</taxon>
        <taxon>Sulfobacillus</taxon>
    </lineage>
</organism>
<sequence>MKRWAGWIVLLAALIYAGFLVGRGTKPHTVAAPKTAKSTASASTAQYGLTAGQFAPNFTLTTTAGQTVSLASLRGHPVWLNFWATWCPWCNKEIPQIEKVQASYAGRIDIYGVDVQQSQATVAQYMKAKGVNYPVLLDTQGAVAAAYGVQGLPMSVFIGPHGRIRAIYSGALLSPQSIAPYLHKLLASS</sequence>
<dbReference type="InterPro" id="IPR036249">
    <property type="entry name" value="Thioredoxin-like_sf"/>
</dbReference>
<dbReference type="PROSITE" id="PS51352">
    <property type="entry name" value="THIOREDOXIN_2"/>
    <property type="match status" value="1"/>
</dbReference>
<dbReference type="CDD" id="cd02966">
    <property type="entry name" value="TlpA_like_family"/>
    <property type="match status" value="1"/>
</dbReference>
<dbReference type="InterPro" id="IPR000866">
    <property type="entry name" value="AhpC/TSA"/>
</dbReference>
<dbReference type="Proteomes" id="UP000325292">
    <property type="component" value="Chromosome"/>
</dbReference>
<proteinExistence type="predicted"/>
<evidence type="ECO:0000259" key="1">
    <source>
        <dbReference type="PROSITE" id="PS51352"/>
    </source>
</evidence>
<dbReference type="Pfam" id="PF00578">
    <property type="entry name" value="AhpC-TSA"/>
    <property type="match status" value="1"/>
</dbReference>
<name>A0ABM6RVR3_9FIRM</name>
<accession>A0ABM6RVR3</accession>
<gene>
    <name evidence="2" type="ORF">BXT84_11545</name>
</gene>
<dbReference type="SUPFAM" id="SSF52833">
    <property type="entry name" value="Thioredoxin-like"/>
    <property type="match status" value="1"/>
</dbReference>
<evidence type="ECO:0000313" key="3">
    <source>
        <dbReference type="Proteomes" id="UP000325292"/>
    </source>
</evidence>
<dbReference type="PANTHER" id="PTHR42852:SF17">
    <property type="entry name" value="THIOREDOXIN-LIKE PROTEIN HI_1115"/>
    <property type="match status" value="1"/>
</dbReference>
<keyword evidence="3" id="KW-1185">Reference proteome</keyword>
<dbReference type="Gene3D" id="3.40.30.10">
    <property type="entry name" value="Glutaredoxin"/>
    <property type="match status" value="1"/>
</dbReference>
<reference evidence="2 3" key="1">
    <citation type="journal article" date="2019" name="Sci. Rep.">
        <title>Sulfobacillus thermotolerans: new insights into resistance and metabolic capacities of acidophilic chemolithotrophs.</title>
        <authorList>
            <person name="Panyushkina A.E."/>
            <person name="Babenko V.V."/>
            <person name="Nikitina A.S."/>
            <person name="Selezneva O.V."/>
            <person name="Tsaplina I.A."/>
            <person name="Letarova M.A."/>
            <person name="Kostryukova E.S."/>
            <person name="Letarov A.V."/>
        </authorList>
    </citation>
    <scope>NUCLEOTIDE SEQUENCE [LARGE SCALE GENOMIC DNA]</scope>
    <source>
        <strain evidence="2 3">Kr1</strain>
    </source>
</reference>
<dbReference type="InterPro" id="IPR050553">
    <property type="entry name" value="Thioredoxin_ResA/DsbE_sf"/>
</dbReference>
<dbReference type="EMBL" id="CP019454">
    <property type="protein sequence ID" value="AUW95560.1"/>
    <property type="molecule type" value="Genomic_DNA"/>
</dbReference>
<feature type="domain" description="Thioredoxin" evidence="1">
    <location>
        <begin position="49"/>
        <end position="187"/>
    </location>
</feature>
<evidence type="ECO:0000313" key="2">
    <source>
        <dbReference type="EMBL" id="AUW95560.1"/>
    </source>
</evidence>